<accession>A0A1V9XR47</accession>
<reference evidence="8 9" key="1">
    <citation type="journal article" date="2017" name="Gigascience">
        <title>Draft genome of the honey bee ectoparasitic mite, Tropilaelaps mercedesae, is shaped by the parasitic life history.</title>
        <authorList>
            <person name="Dong X."/>
            <person name="Armstrong S.D."/>
            <person name="Xia D."/>
            <person name="Makepeace B.L."/>
            <person name="Darby A.C."/>
            <person name="Kadowaki T."/>
        </authorList>
    </citation>
    <scope>NUCLEOTIDE SEQUENCE [LARGE SCALE GENOMIC DNA]</scope>
    <source>
        <strain evidence="8">Wuxi-XJTLU</strain>
    </source>
</reference>
<dbReference type="InParanoid" id="A0A1V9XR47"/>
<keyword evidence="5" id="KW-0472">Membrane</keyword>
<dbReference type="GO" id="GO:0015020">
    <property type="term" value="F:glucuronosyltransferase activity"/>
    <property type="evidence" value="ECO:0007669"/>
    <property type="project" value="TreeGrafter"/>
</dbReference>
<dbReference type="PANTHER" id="PTHR12270">
    <property type="entry name" value="GLYCOSYLTRANSFERASE-RELATED"/>
    <property type="match status" value="1"/>
</dbReference>
<protein>
    <submittedName>
        <fullName evidence="8">Glycosyltransferase protein LARGE2-like</fullName>
    </submittedName>
</protein>
<dbReference type="GO" id="GO:0035269">
    <property type="term" value="P:protein O-linked glycosylation via mannose"/>
    <property type="evidence" value="ECO:0007669"/>
    <property type="project" value="TreeGrafter"/>
</dbReference>
<feature type="non-terminal residue" evidence="8">
    <location>
        <position position="1"/>
    </location>
</feature>
<dbReference type="Gene3D" id="3.90.550.10">
    <property type="entry name" value="Spore Coat Polysaccharide Biosynthesis Protein SpsA, Chain A"/>
    <property type="match status" value="1"/>
</dbReference>
<organism evidence="8 9">
    <name type="scientific">Tropilaelaps mercedesae</name>
    <dbReference type="NCBI Taxonomy" id="418985"/>
    <lineage>
        <taxon>Eukaryota</taxon>
        <taxon>Metazoa</taxon>
        <taxon>Ecdysozoa</taxon>
        <taxon>Arthropoda</taxon>
        <taxon>Chelicerata</taxon>
        <taxon>Arachnida</taxon>
        <taxon>Acari</taxon>
        <taxon>Parasitiformes</taxon>
        <taxon>Mesostigmata</taxon>
        <taxon>Gamasina</taxon>
        <taxon>Dermanyssoidea</taxon>
        <taxon>Laelapidae</taxon>
        <taxon>Tropilaelaps</taxon>
    </lineage>
</organism>
<evidence type="ECO:0000256" key="7">
    <source>
        <dbReference type="SAM" id="MobiDB-lite"/>
    </source>
</evidence>
<dbReference type="SUPFAM" id="SSF53448">
    <property type="entry name" value="Nucleotide-diphospho-sugar transferases"/>
    <property type="match status" value="1"/>
</dbReference>
<dbReference type="GO" id="GO:0016020">
    <property type="term" value="C:membrane"/>
    <property type="evidence" value="ECO:0007669"/>
    <property type="project" value="UniProtKB-SubCell"/>
</dbReference>
<dbReference type="STRING" id="418985.A0A1V9XR47"/>
<evidence type="ECO:0000313" key="9">
    <source>
        <dbReference type="Proteomes" id="UP000192247"/>
    </source>
</evidence>
<evidence type="ECO:0000313" key="8">
    <source>
        <dbReference type="EMBL" id="OQR75959.1"/>
    </source>
</evidence>
<name>A0A1V9XR47_9ACAR</name>
<sequence length="514" mass="58189">NIHLKRGKNLLRADRWWLDQSPVDWSIQCHYPASPQPDSSTSFCARTLQINCRPSSVRAIYQNVVFTSPAEQITLSVRASGEQLEPAAAASFMGLLAFVELTGRPSQVVIEVEVDLSRLSARSNDEPLLLSNVYRVPADAGRIRSVTVMAGCQGYVGTILLSEMSLEAETKGLPVEGGPCQKNHEESHESRHDRDSKVSTKPVYLLGEPHSEELGGLRDDVSLVTQVSMDRLGVLEHTLDQWDTPVSLVIYAPFKDGRLLDDDWQRLYISKKVAAFKLHPSSVVSLVYSSDKAEQYPINALRNIAIRQAHSRFLLLADADFQPSPDLTARVLPLARDRSALSPRTSIIVPAFEYADVPHKSDVVAANKQELMQLIHAQGIVSPFRRKESPQSHASTDYWRWYTASEAYEVRPSSDKFEPYLVVEKNAHLPLYWEKFSGYGMNKISHMAELRVAGYKFWVAPDVWLIHVPHRLSTHFADHLQNATYRLANRALRFEFLHHIRRKYRLDCNDERAL</sequence>
<evidence type="ECO:0000256" key="5">
    <source>
        <dbReference type="ARBA" id="ARBA00023136"/>
    </source>
</evidence>
<evidence type="ECO:0000256" key="6">
    <source>
        <dbReference type="ARBA" id="ARBA00023180"/>
    </source>
</evidence>
<evidence type="ECO:0000256" key="2">
    <source>
        <dbReference type="ARBA" id="ARBA00022692"/>
    </source>
</evidence>
<evidence type="ECO:0000256" key="4">
    <source>
        <dbReference type="ARBA" id="ARBA00022989"/>
    </source>
</evidence>
<evidence type="ECO:0000256" key="3">
    <source>
        <dbReference type="ARBA" id="ARBA00022968"/>
    </source>
</evidence>
<keyword evidence="8" id="KW-0808">Transferase</keyword>
<dbReference type="GO" id="GO:0042285">
    <property type="term" value="F:xylosyltransferase activity"/>
    <property type="evidence" value="ECO:0007669"/>
    <property type="project" value="TreeGrafter"/>
</dbReference>
<keyword evidence="2" id="KW-0812">Transmembrane</keyword>
<feature type="region of interest" description="Disordered" evidence="7">
    <location>
        <begin position="172"/>
        <end position="199"/>
    </location>
</feature>
<gene>
    <name evidence="8" type="ORF">BIW11_08084</name>
</gene>
<dbReference type="AlphaFoldDB" id="A0A1V9XR47"/>
<dbReference type="OrthoDB" id="411524at2759"/>
<dbReference type="EMBL" id="MNPL01005523">
    <property type="protein sequence ID" value="OQR75959.1"/>
    <property type="molecule type" value="Genomic_DNA"/>
</dbReference>
<feature type="compositionally biased region" description="Basic and acidic residues" evidence="7">
    <location>
        <begin position="182"/>
        <end position="198"/>
    </location>
</feature>
<proteinExistence type="predicted"/>
<dbReference type="InterPro" id="IPR029044">
    <property type="entry name" value="Nucleotide-diphossugar_trans"/>
</dbReference>
<comment type="caution">
    <text evidence="8">The sequence shown here is derived from an EMBL/GenBank/DDBJ whole genome shotgun (WGS) entry which is preliminary data.</text>
</comment>
<keyword evidence="9" id="KW-1185">Reference proteome</keyword>
<evidence type="ECO:0000256" key="1">
    <source>
        <dbReference type="ARBA" id="ARBA00004606"/>
    </source>
</evidence>
<dbReference type="InterPro" id="IPR051292">
    <property type="entry name" value="Xyl/GlcA_transferase"/>
</dbReference>
<comment type="subcellular location">
    <subcellularLocation>
        <location evidence="1">Membrane</location>
        <topology evidence="1">Single-pass type II membrane protein</topology>
    </subcellularLocation>
</comment>
<dbReference type="Proteomes" id="UP000192247">
    <property type="component" value="Unassembled WGS sequence"/>
</dbReference>
<keyword evidence="3" id="KW-0735">Signal-anchor</keyword>
<dbReference type="Pfam" id="PF13896">
    <property type="entry name" value="Glyco_transf_49"/>
    <property type="match status" value="1"/>
</dbReference>
<keyword evidence="6" id="KW-0325">Glycoprotein</keyword>
<keyword evidence="4" id="KW-1133">Transmembrane helix</keyword>
<dbReference type="PANTHER" id="PTHR12270:SF52">
    <property type="entry name" value="GLYCOSYLTRANSFERASE-LIKE PROTEIN GNT13-RELATED"/>
    <property type="match status" value="1"/>
</dbReference>